<keyword evidence="1" id="KW-0472">Membrane</keyword>
<name>A0A1I0MT88_9EURY</name>
<evidence type="ECO:0000313" key="2">
    <source>
        <dbReference type="EMBL" id="SEV91173.1"/>
    </source>
</evidence>
<dbReference type="RefSeq" id="WP_089667384.1">
    <property type="nucleotide sequence ID" value="NZ_FOJA01000001.1"/>
</dbReference>
<dbReference type="InterPro" id="IPR055946">
    <property type="entry name" value="DUF7524"/>
</dbReference>
<dbReference type="STRING" id="355548.SAMN04487945_0307"/>
<feature type="transmembrane region" description="Helical" evidence="1">
    <location>
        <begin position="165"/>
        <end position="184"/>
    </location>
</feature>
<dbReference type="AlphaFoldDB" id="A0A1I0MT88"/>
<keyword evidence="1" id="KW-0812">Transmembrane</keyword>
<gene>
    <name evidence="2" type="ORF">SAMN04487945_0307</name>
</gene>
<dbReference type="Pfam" id="PF24368">
    <property type="entry name" value="DUF7524"/>
    <property type="match status" value="1"/>
</dbReference>
<protein>
    <submittedName>
        <fullName evidence="2">Uncharacterized protein</fullName>
    </submittedName>
</protein>
<accession>A0A1I0MT88</accession>
<reference evidence="2 3" key="1">
    <citation type="submission" date="2016-10" db="EMBL/GenBank/DDBJ databases">
        <authorList>
            <person name="de Groot N.N."/>
        </authorList>
    </citation>
    <scope>NUCLEOTIDE SEQUENCE [LARGE SCALE GENOMIC DNA]</scope>
    <source>
        <strain evidence="2 3">CGMCC 1.5337</strain>
    </source>
</reference>
<proteinExistence type="predicted"/>
<evidence type="ECO:0000313" key="3">
    <source>
        <dbReference type="Proteomes" id="UP000198518"/>
    </source>
</evidence>
<evidence type="ECO:0000256" key="1">
    <source>
        <dbReference type="SAM" id="Phobius"/>
    </source>
</evidence>
<keyword evidence="3" id="KW-1185">Reference proteome</keyword>
<dbReference type="OrthoDB" id="282430at2157"/>
<sequence>MPETLSVHLNREGPRELDVERAALETDRSFVLEFVNHGQPLHVHLHPSETLDGVVTPAETQVYVDEGETRPVDVSVPRQSGPVEGTLDVVTGYGAEEATVAVSVTSERKDGGPDVAVDDTLAEKTGAESEATTSMTAVVTPVVLAATVVVVAAAVAIAVPDAGALAVGVAGVLAGVAVAAYELFR</sequence>
<dbReference type="Proteomes" id="UP000198518">
    <property type="component" value="Unassembled WGS sequence"/>
</dbReference>
<dbReference type="EMBL" id="FOJA01000001">
    <property type="protein sequence ID" value="SEV91173.1"/>
    <property type="molecule type" value="Genomic_DNA"/>
</dbReference>
<feature type="transmembrane region" description="Helical" evidence="1">
    <location>
        <begin position="138"/>
        <end position="159"/>
    </location>
</feature>
<organism evidence="2 3">
    <name type="scientific">Halobacterium jilantaiense</name>
    <dbReference type="NCBI Taxonomy" id="355548"/>
    <lineage>
        <taxon>Archaea</taxon>
        <taxon>Methanobacteriati</taxon>
        <taxon>Methanobacteriota</taxon>
        <taxon>Stenosarchaea group</taxon>
        <taxon>Halobacteria</taxon>
        <taxon>Halobacteriales</taxon>
        <taxon>Halobacteriaceae</taxon>
        <taxon>Halobacterium</taxon>
    </lineage>
</organism>
<keyword evidence="1" id="KW-1133">Transmembrane helix</keyword>